<proteinExistence type="predicted"/>
<name>A0ABU9L067_9FLAO</name>
<dbReference type="InterPro" id="IPR036278">
    <property type="entry name" value="Sialidase_sf"/>
</dbReference>
<dbReference type="PANTHER" id="PTHR47199:SF2">
    <property type="entry name" value="PHOTOSYSTEM II STABILITY_ASSEMBLY FACTOR HCF136, CHLOROPLASTIC"/>
    <property type="match status" value="1"/>
</dbReference>
<dbReference type="RefSeq" id="WP_342158701.1">
    <property type="nucleotide sequence ID" value="NZ_JBCDNA010000001.1"/>
</dbReference>
<dbReference type="CDD" id="cd15482">
    <property type="entry name" value="Sialidase_non-viral"/>
    <property type="match status" value="1"/>
</dbReference>
<dbReference type="Gene3D" id="2.130.10.10">
    <property type="entry name" value="YVTN repeat-like/Quinoprotein amine dehydrogenase"/>
    <property type="match status" value="2"/>
</dbReference>
<evidence type="ECO:0000313" key="2">
    <source>
        <dbReference type="Proteomes" id="UP001474120"/>
    </source>
</evidence>
<dbReference type="InterPro" id="IPR015943">
    <property type="entry name" value="WD40/YVTN_repeat-like_dom_sf"/>
</dbReference>
<comment type="caution">
    <text evidence="1">The sequence shown here is derived from an EMBL/GenBank/DDBJ whole genome shotgun (WGS) entry which is preliminary data.</text>
</comment>
<organism evidence="1 2">
    <name type="scientific">Lutimonas vermicola</name>
    <dbReference type="NCBI Taxonomy" id="414288"/>
    <lineage>
        <taxon>Bacteria</taxon>
        <taxon>Pseudomonadati</taxon>
        <taxon>Bacteroidota</taxon>
        <taxon>Flavobacteriia</taxon>
        <taxon>Flavobacteriales</taxon>
        <taxon>Flavobacteriaceae</taxon>
        <taxon>Lutimonas</taxon>
    </lineage>
</organism>
<dbReference type="EMBL" id="JBCDNA010000001">
    <property type="protein sequence ID" value="MEL4454977.1"/>
    <property type="molecule type" value="Genomic_DNA"/>
</dbReference>
<dbReference type="SUPFAM" id="SSF50939">
    <property type="entry name" value="Sialidases"/>
    <property type="match status" value="1"/>
</dbReference>
<keyword evidence="2" id="KW-1185">Reference proteome</keyword>
<dbReference type="Proteomes" id="UP001474120">
    <property type="component" value="Unassembled WGS sequence"/>
</dbReference>
<accession>A0ABU9L067</accession>
<dbReference type="PANTHER" id="PTHR47199">
    <property type="entry name" value="PHOTOSYSTEM II STABILITY/ASSEMBLY FACTOR HCF136, CHLOROPLASTIC"/>
    <property type="match status" value="1"/>
</dbReference>
<gene>
    <name evidence="1" type="ORF">AABB81_03665</name>
</gene>
<protein>
    <submittedName>
        <fullName evidence="1">Oxidoreductase</fullName>
    </submittedName>
</protein>
<evidence type="ECO:0000313" key="1">
    <source>
        <dbReference type="EMBL" id="MEL4454977.1"/>
    </source>
</evidence>
<reference evidence="1 2" key="1">
    <citation type="submission" date="2024-04" db="EMBL/GenBank/DDBJ databases">
        <title>whole genome sequencing of Lutimonas vermicola strain IMCC1616.</title>
        <authorList>
            <person name="Bae S.S."/>
        </authorList>
    </citation>
    <scope>NUCLEOTIDE SEQUENCE [LARGE SCALE GENOMIC DNA]</scope>
    <source>
        <strain evidence="1 2">IMCC1616</strain>
    </source>
</reference>
<sequence>MSQQKPSIEFHKSFKLPHISIRAIEVTQDNTVWFAGSKGRYGRIINDQLELDSISHEGVYPEFRSIGYNGEFVFLLSIEDPALLYKIDPKQSLDQIELVYKEEDPKVFYDSLTFFDNQNGIAMGDPTEDCLSVIKTSDGGKNWEKLGCDKLPGITDGEAAFAASNTNIATFGKTAWIVTGGAKARVFKSDDLGQSWQVNKTPMVQGGKMTGIFTTDFYDGQRGIIMGGNWEDKKNGRATKAITADGGESWNLVAQNELPGYISCVQYVPEGDAKKILAISSEGIFYSEDAGISWIRIETKGFYSLRFVNDQTAWLSTYEEIAKIKLHD</sequence>